<accession>A0A368UBF6</accession>
<comment type="caution">
    <text evidence="1">The sequence shown here is derived from an EMBL/GenBank/DDBJ whole genome shotgun (WGS) entry which is preliminary data.</text>
</comment>
<dbReference type="Proteomes" id="UP000253204">
    <property type="component" value="Unassembled WGS sequence"/>
</dbReference>
<organism evidence="1 2">
    <name type="scientific">Vreelandella rituensis</name>
    <dbReference type="NCBI Taxonomy" id="2282306"/>
    <lineage>
        <taxon>Bacteria</taxon>
        <taxon>Pseudomonadati</taxon>
        <taxon>Pseudomonadota</taxon>
        <taxon>Gammaproteobacteria</taxon>
        <taxon>Oceanospirillales</taxon>
        <taxon>Halomonadaceae</taxon>
        <taxon>Vreelandella</taxon>
    </lineage>
</organism>
<dbReference type="RefSeq" id="WP_114484990.1">
    <property type="nucleotide sequence ID" value="NZ_CBCSHM010000005.1"/>
</dbReference>
<dbReference type="EMBL" id="QPIJ01000001">
    <property type="protein sequence ID" value="RCV93662.1"/>
    <property type="molecule type" value="Genomic_DNA"/>
</dbReference>
<sequence length="270" mass="29598">MHPTSINISGISEKRFEQNLLAAVAAVTGAEIKKRSKINQLKTIAVFGDTAPGHNEHTLRQHFTEVDPANDHAGERGRQAVSALSSLHPEFDREVSLLCALFPELDRELLRPRELFAAMKFGALDEGVGLLALSLWILDDAGYSDVDTIRLNQHFTSPLSAWIGSLKLKDRSGEMISGVHWNERLQWAAGQGPLEQAVVFAAFELEVLASFEPGGSPQLRQSDLSVIAELTAVPLAWRRRVMGAVQRSIDGAASAHNTIRTLIESDDTFL</sequence>
<gene>
    <name evidence="1" type="ORF">DU506_00465</name>
</gene>
<evidence type="ECO:0000313" key="2">
    <source>
        <dbReference type="Proteomes" id="UP000253204"/>
    </source>
</evidence>
<proteinExistence type="predicted"/>
<reference evidence="1 2" key="1">
    <citation type="submission" date="2018-07" db="EMBL/GenBank/DDBJ databases">
        <title>Halomonas rutogse sp. nov., isolated from Lake TangqianCo on Tibetan Plateau.</title>
        <authorList>
            <person name="Lu H."/>
            <person name="Xing P."/>
            <person name="Wu Q."/>
        </authorList>
    </citation>
    <scope>NUCLEOTIDE SEQUENCE [LARGE SCALE GENOMIC DNA]</scope>
    <source>
        <strain evidence="1 2">TQ8S</strain>
    </source>
</reference>
<name>A0A368UBF6_9GAMM</name>
<evidence type="ECO:0000313" key="1">
    <source>
        <dbReference type="EMBL" id="RCV93662.1"/>
    </source>
</evidence>
<protein>
    <submittedName>
        <fullName evidence="1">Uncharacterized protein</fullName>
    </submittedName>
</protein>
<keyword evidence="2" id="KW-1185">Reference proteome</keyword>
<dbReference type="AlphaFoldDB" id="A0A368UBF6"/>